<dbReference type="Proteomes" id="UP001210865">
    <property type="component" value="Chromosome"/>
</dbReference>
<keyword evidence="3" id="KW-1185">Reference proteome</keyword>
<evidence type="ECO:0000313" key="3">
    <source>
        <dbReference type="Proteomes" id="UP001210865"/>
    </source>
</evidence>
<sequence>MSRSETPSCPTISVVMAAYNGSAFIRETIEGVLAQSVADFEIIVADDASKDDTLAVLATIDDPRLRVLPAERNGGPAVARTRAMAVARGRFIVGLDQDDLCSPDRFEKQLAYLDAHADVALVASTIEMFEGDRIRRDPYPDLVDPSEIDWMMLLINPLAWSTTMMRAEAARALDPFERDEMRFAEDFDLYTRIRAHGRIGRIAEPLVRYRLHAGGASQAYEEGMIQSAGKVLAQRYAPLFGSDAMDSALLMSRHAGASYAPADAPTLARCGTIIARLLEAHGAIAPAFARSSSAALWWRMARSGLRAGRYGVGDVARARPDFAPLAATGKRAIARDAAIGAARRLLSPRS</sequence>
<dbReference type="Pfam" id="PF00535">
    <property type="entry name" value="Glycos_transf_2"/>
    <property type="match status" value="1"/>
</dbReference>
<keyword evidence="2" id="KW-0808">Transferase</keyword>
<proteinExistence type="predicted"/>
<feature type="domain" description="Glycosyltransferase 2-like" evidence="1">
    <location>
        <begin position="13"/>
        <end position="137"/>
    </location>
</feature>
<dbReference type="EMBL" id="CP115174">
    <property type="protein sequence ID" value="WBO22667.1"/>
    <property type="molecule type" value="Genomic_DNA"/>
</dbReference>
<protein>
    <submittedName>
        <fullName evidence="2">Glycosyltransferase</fullName>
        <ecNumber evidence="2">2.4.-.-</ecNumber>
    </submittedName>
</protein>
<dbReference type="RefSeq" id="WP_270077309.1">
    <property type="nucleotide sequence ID" value="NZ_CP115174.1"/>
</dbReference>
<evidence type="ECO:0000313" key="2">
    <source>
        <dbReference type="EMBL" id="WBO22667.1"/>
    </source>
</evidence>
<reference evidence="2 3" key="1">
    <citation type="submission" date="2022-12" db="EMBL/GenBank/DDBJ databases">
        <title>Sphingomonas abieness sp. nov., an endophytic bacterium isolated from Abies koreana.</title>
        <authorList>
            <person name="Jiang L."/>
            <person name="Lee J."/>
        </authorList>
    </citation>
    <scope>NUCLEOTIDE SEQUENCE [LARGE SCALE GENOMIC DNA]</scope>
    <source>
        <strain evidence="3">PAMB 00755</strain>
    </source>
</reference>
<name>A0ABY7NN63_9SPHN</name>
<gene>
    <name evidence="2" type="ORF">PBT88_00485</name>
</gene>
<keyword evidence="2" id="KW-0328">Glycosyltransferase</keyword>
<dbReference type="EC" id="2.4.-.-" evidence="2"/>
<dbReference type="InterPro" id="IPR029044">
    <property type="entry name" value="Nucleotide-diphossugar_trans"/>
</dbReference>
<dbReference type="GO" id="GO:0016757">
    <property type="term" value="F:glycosyltransferase activity"/>
    <property type="evidence" value="ECO:0007669"/>
    <property type="project" value="UniProtKB-KW"/>
</dbReference>
<dbReference type="PANTHER" id="PTHR43685">
    <property type="entry name" value="GLYCOSYLTRANSFERASE"/>
    <property type="match status" value="1"/>
</dbReference>
<dbReference type="SUPFAM" id="SSF53448">
    <property type="entry name" value="Nucleotide-diphospho-sugar transferases"/>
    <property type="match status" value="1"/>
</dbReference>
<evidence type="ECO:0000259" key="1">
    <source>
        <dbReference type="Pfam" id="PF00535"/>
    </source>
</evidence>
<accession>A0ABY7NN63</accession>
<organism evidence="2 3">
    <name type="scientific">Sphingomonas abietis</name>
    <dbReference type="NCBI Taxonomy" id="3012344"/>
    <lineage>
        <taxon>Bacteria</taxon>
        <taxon>Pseudomonadati</taxon>
        <taxon>Pseudomonadota</taxon>
        <taxon>Alphaproteobacteria</taxon>
        <taxon>Sphingomonadales</taxon>
        <taxon>Sphingomonadaceae</taxon>
        <taxon>Sphingomonas</taxon>
    </lineage>
</organism>
<dbReference type="PANTHER" id="PTHR43685:SF11">
    <property type="entry name" value="GLYCOSYLTRANSFERASE TAGX-RELATED"/>
    <property type="match status" value="1"/>
</dbReference>
<dbReference type="InterPro" id="IPR050834">
    <property type="entry name" value="Glycosyltransf_2"/>
</dbReference>
<dbReference type="Gene3D" id="3.90.550.10">
    <property type="entry name" value="Spore Coat Polysaccharide Biosynthesis Protein SpsA, Chain A"/>
    <property type="match status" value="1"/>
</dbReference>
<dbReference type="InterPro" id="IPR001173">
    <property type="entry name" value="Glyco_trans_2-like"/>
</dbReference>